<proteinExistence type="predicted"/>
<gene>
    <name evidence="1" type="ORF">PG997_014506</name>
</gene>
<dbReference type="RefSeq" id="XP_066661008.1">
    <property type="nucleotide sequence ID" value="XM_066818820.1"/>
</dbReference>
<protein>
    <submittedName>
        <fullName evidence="1">Uncharacterized protein</fullName>
    </submittedName>
</protein>
<name>A0ABR1UU07_9PEZI</name>
<evidence type="ECO:0000313" key="2">
    <source>
        <dbReference type="Proteomes" id="UP001433268"/>
    </source>
</evidence>
<evidence type="ECO:0000313" key="1">
    <source>
        <dbReference type="EMBL" id="KAK8062409.1"/>
    </source>
</evidence>
<dbReference type="GeneID" id="92051880"/>
<sequence length="311" mass="33716">MEEPEASKTLEGQLPACPCPGSGRGLPILSVQPCFTLGLPKPLFNRTPRGLGTREQLQENGKHVLMHDERSAKLPRPTKTKPSAIPVLFFCVDAALPVDLFVFSCSFPASSPSQSCRSHHPPVDRWRGAAPVPEFQQIKQSSLSARPRWQAGPPTHSSNPSLKVLLRLWLWCVHDPCLGQVQEQTLNATHSGRYQGVESIKASPFQHNLPEGQREGSPASAQSLLPPDIFTLARSTANGRIRTRLGTVSMAGGRPLSLPGLFGKRATGQNYHTGYTSLGPHVIKASPALVPIWRGAMDLDLIATPTHRPPG</sequence>
<dbReference type="Proteomes" id="UP001433268">
    <property type="component" value="Unassembled WGS sequence"/>
</dbReference>
<comment type="caution">
    <text evidence="1">The sequence shown here is derived from an EMBL/GenBank/DDBJ whole genome shotgun (WGS) entry which is preliminary data.</text>
</comment>
<reference evidence="1 2" key="1">
    <citation type="submission" date="2023-01" db="EMBL/GenBank/DDBJ databases">
        <title>Analysis of 21 Apiospora genomes using comparative genomics revels a genus with tremendous synthesis potential of carbohydrate active enzymes and secondary metabolites.</title>
        <authorList>
            <person name="Sorensen T."/>
        </authorList>
    </citation>
    <scope>NUCLEOTIDE SEQUENCE [LARGE SCALE GENOMIC DNA]</scope>
    <source>
        <strain evidence="1 2">CBS 114990</strain>
    </source>
</reference>
<organism evidence="1 2">
    <name type="scientific">Apiospora hydei</name>
    <dbReference type="NCBI Taxonomy" id="1337664"/>
    <lineage>
        <taxon>Eukaryota</taxon>
        <taxon>Fungi</taxon>
        <taxon>Dikarya</taxon>
        <taxon>Ascomycota</taxon>
        <taxon>Pezizomycotina</taxon>
        <taxon>Sordariomycetes</taxon>
        <taxon>Xylariomycetidae</taxon>
        <taxon>Amphisphaeriales</taxon>
        <taxon>Apiosporaceae</taxon>
        <taxon>Apiospora</taxon>
    </lineage>
</organism>
<dbReference type="EMBL" id="JAQQWN010000010">
    <property type="protein sequence ID" value="KAK8062409.1"/>
    <property type="molecule type" value="Genomic_DNA"/>
</dbReference>
<accession>A0ABR1UU07</accession>
<keyword evidence="2" id="KW-1185">Reference proteome</keyword>